<gene>
    <name evidence="2" type="ORF">METZ01_LOCUS72634</name>
</gene>
<feature type="compositionally biased region" description="Acidic residues" evidence="1">
    <location>
        <begin position="15"/>
        <end position="26"/>
    </location>
</feature>
<reference evidence="2" key="1">
    <citation type="submission" date="2018-05" db="EMBL/GenBank/DDBJ databases">
        <authorList>
            <person name="Lanie J.A."/>
            <person name="Ng W.-L."/>
            <person name="Kazmierczak K.M."/>
            <person name="Andrzejewski T.M."/>
            <person name="Davidsen T.M."/>
            <person name="Wayne K.J."/>
            <person name="Tettelin H."/>
            <person name="Glass J.I."/>
            <person name="Rusch D."/>
            <person name="Podicherti R."/>
            <person name="Tsui H.-C.T."/>
            <person name="Winkler M.E."/>
        </authorList>
    </citation>
    <scope>NUCLEOTIDE SEQUENCE</scope>
</reference>
<accession>A0A381TUX3</accession>
<dbReference type="EMBL" id="UINC01005202">
    <property type="protein sequence ID" value="SVA19780.1"/>
    <property type="molecule type" value="Genomic_DNA"/>
</dbReference>
<sequence>MGQIGFNSPQTDNADLNDDGNVDILD</sequence>
<dbReference type="AlphaFoldDB" id="A0A381TUX3"/>
<evidence type="ECO:0000256" key="1">
    <source>
        <dbReference type="SAM" id="MobiDB-lite"/>
    </source>
</evidence>
<feature type="compositionally biased region" description="Polar residues" evidence="1">
    <location>
        <begin position="1"/>
        <end position="14"/>
    </location>
</feature>
<evidence type="ECO:0000313" key="2">
    <source>
        <dbReference type="EMBL" id="SVA19780.1"/>
    </source>
</evidence>
<name>A0A381TUX3_9ZZZZ</name>
<feature type="non-terminal residue" evidence="2">
    <location>
        <position position="26"/>
    </location>
</feature>
<protein>
    <submittedName>
        <fullName evidence="2">Uncharacterized protein</fullName>
    </submittedName>
</protein>
<feature type="region of interest" description="Disordered" evidence="1">
    <location>
        <begin position="1"/>
        <end position="26"/>
    </location>
</feature>
<organism evidence="2">
    <name type="scientific">marine metagenome</name>
    <dbReference type="NCBI Taxonomy" id="408172"/>
    <lineage>
        <taxon>unclassified sequences</taxon>
        <taxon>metagenomes</taxon>
        <taxon>ecological metagenomes</taxon>
    </lineage>
</organism>
<proteinExistence type="predicted"/>